<feature type="domain" description="N-acetyltransferase" evidence="1">
    <location>
        <begin position="132"/>
        <end position="211"/>
    </location>
</feature>
<dbReference type="SUPFAM" id="SSF55729">
    <property type="entry name" value="Acyl-CoA N-acyltransferases (Nat)"/>
    <property type="match status" value="1"/>
</dbReference>
<dbReference type="InterPro" id="IPR000182">
    <property type="entry name" value="GNAT_dom"/>
</dbReference>
<dbReference type="PROSITE" id="PS51186">
    <property type="entry name" value="GNAT"/>
    <property type="match status" value="1"/>
</dbReference>
<dbReference type="Pfam" id="PF00583">
    <property type="entry name" value="Acetyltransf_1"/>
    <property type="match status" value="1"/>
</dbReference>
<accession>A0ABR7I935</accession>
<sequence>MNGIKVTNLSENEIEQICREIGDSFYDHAYGRKKDGTTEYGLRKLLDSREKMYQHMKACFLAGYESGCLYSTSRRGEGYILVTCKGQDLSFKSGVRMIRAIVKNLGGLRGGIQFVRRIATGGKTYEDELKKKKIPYANLAMLVVRKEYQGQGYMRQLMEMLYQIADEKNLAVILETDAENKVERYEHLGMKLVKTRDLGEGVFLYDLYRASSFL</sequence>
<organism evidence="2 3">
    <name type="scientific">Roseburia yibonii</name>
    <dbReference type="NCBI Taxonomy" id="2763063"/>
    <lineage>
        <taxon>Bacteria</taxon>
        <taxon>Bacillati</taxon>
        <taxon>Bacillota</taxon>
        <taxon>Clostridia</taxon>
        <taxon>Lachnospirales</taxon>
        <taxon>Lachnospiraceae</taxon>
        <taxon>Roseburia</taxon>
    </lineage>
</organism>
<reference evidence="2 3" key="1">
    <citation type="submission" date="2020-08" db="EMBL/GenBank/DDBJ databases">
        <title>Genome public.</title>
        <authorList>
            <person name="Liu C."/>
            <person name="Sun Q."/>
        </authorList>
    </citation>
    <scope>NUCLEOTIDE SEQUENCE [LARGE SCALE GENOMIC DNA]</scope>
    <source>
        <strain evidence="2 3">BX0805</strain>
    </source>
</reference>
<comment type="caution">
    <text evidence="2">The sequence shown here is derived from an EMBL/GenBank/DDBJ whole genome shotgun (WGS) entry which is preliminary data.</text>
</comment>
<dbReference type="Proteomes" id="UP000621540">
    <property type="component" value="Unassembled WGS sequence"/>
</dbReference>
<protein>
    <submittedName>
        <fullName evidence="2">GNAT family N-acetyltransferase</fullName>
    </submittedName>
</protein>
<dbReference type="RefSeq" id="WP_186981872.1">
    <property type="nucleotide sequence ID" value="NZ_JACOQH010000003.1"/>
</dbReference>
<dbReference type="PANTHER" id="PTHR42791">
    <property type="entry name" value="GNAT FAMILY ACETYLTRANSFERASE"/>
    <property type="match status" value="1"/>
</dbReference>
<evidence type="ECO:0000259" key="1">
    <source>
        <dbReference type="PROSITE" id="PS51186"/>
    </source>
</evidence>
<proteinExistence type="predicted"/>
<dbReference type="InterPro" id="IPR016181">
    <property type="entry name" value="Acyl_CoA_acyltransferase"/>
</dbReference>
<gene>
    <name evidence="2" type="ORF">H8Z76_05295</name>
</gene>
<name>A0ABR7I935_9FIRM</name>
<evidence type="ECO:0000313" key="2">
    <source>
        <dbReference type="EMBL" id="MBC5753446.1"/>
    </source>
</evidence>
<dbReference type="EMBL" id="JACOQH010000003">
    <property type="protein sequence ID" value="MBC5753446.1"/>
    <property type="molecule type" value="Genomic_DNA"/>
</dbReference>
<dbReference type="PANTHER" id="PTHR42791:SF1">
    <property type="entry name" value="N-ACETYLTRANSFERASE DOMAIN-CONTAINING PROTEIN"/>
    <property type="match status" value="1"/>
</dbReference>
<dbReference type="Gene3D" id="3.40.630.30">
    <property type="match status" value="1"/>
</dbReference>
<dbReference type="InterPro" id="IPR052523">
    <property type="entry name" value="Trichothecene_AcTrans"/>
</dbReference>
<keyword evidence="3" id="KW-1185">Reference proteome</keyword>
<evidence type="ECO:0000313" key="3">
    <source>
        <dbReference type="Proteomes" id="UP000621540"/>
    </source>
</evidence>
<dbReference type="CDD" id="cd04301">
    <property type="entry name" value="NAT_SF"/>
    <property type="match status" value="1"/>
</dbReference>